<accession>A0ACB1ANP1</accession>
<reference evidence="1" key="1">
    <citation type="submission" date="2023-11" db="EMBL/GenBank/DDBJ databases">
        <authorList>
            <person name="Poullet M."/>
        </authorList>
    </citation>
    <scope>NUCLEOTIDE SEQUENCE</scope>
    <source>
        <strain evidence="1">E1834</strain>
    </source>
</reference>
<name>A0ACB1ANP1_MELEN</name>
<evidence type="ECO:0000313" key="1">
    <source>
        <dbReference type="EMBL" id="CAK5096477.1"/>
    </source>
</evidence>
<evidence type="ECO:0000313" key="2">
    <source>
        <dbReference type="Proteomes" id="UP001497535"/>
    </source>
</evidence>
<protein>
    <submittedName>
        <fullName evidence="1">Uncharacterized protein</fullName>
    </submittedName>
</protein>
<dbReference type="EMBL" id="CAVMJV010000099">
    <property type="protein sequence ID" value="CAK5096477.1"/>
    <property type="molecule type" value="Genomic_DNA"/>
</dbReference>
<sequence>MLLILQNTLENPSQRTICTLGELLGDKLVYVALLASCLIIFSVLCNLMVWIKLKWDMRKSNIGSWN</sequence>
<dbReference type="Proteomes" id="UP001497535">
    <property type="component" value="Unassembled WGS sequence"/>
</dbReference>
<proteinExistence type="predicted"/>
<gene>
    <name evidence="1" type="ORF">MENTE1834_LOCUS41134</name>
</gene>
<organism evidence="1 2">
    <name type="scientific">Meloidogyne enterolobii</name>
    <name type="common">Root-knot nematode worm</name>
    <name type="synonym">Meloidogyne mayaguensis</name>
    <dbReference type="NCBI Taxonomy" id="390850"/>
    <lineage>
        <taxon>Eukaryota</taxon>
        <taxon>Metazoa</taxon>
        <taxon>Ecdysozoa</taxon>
        <taxon>Nematoda</taxon>
        <taxon>Chromadorea</taxon>
        <taxon>Rhabditida</taxon>
        <taxon>Tylenchina</taxon>
        <taxon>Tylenchomorpha</taxon>
        <taxon>Tylenchoidea</taxon>
        <taxon>Meloidogynidae</taxon>
        <taxon>Meloidogyninae</taxon>
        <taxon>Meloidogyne</taxon>
    </lineage>
</organism>
<comment type="caution">
    <text evidence="1">The sequence shown here is derived from an EMBL/GenBank/DDBJ whole genome shotgun (WGS) entry which is preliminary data.</text>
</comment>
<keyword evidence="2" id="KW-1185">Reference proteome</keyword>